<dbReference type="InterPro" id="IPR022697">
    <property type="entry name" value="HDH_short"/>
</dbReference>
<sequence>MAVRVAVAGFGGVGRRLARLLLERGGSHGLSLVAAIDSRGHAVFDSRGCVEEALSAPRGGLAGVSCGAPGSGPGVLRGLGYDALVLTTASSPGTGEPGLGYARAALEDGKVVVAADKPPVAMLLLEHGGPPPGLFYKATVMAGTPLIDLLRVGLAGRRVLRVVGVLNGTSNYILNLLMEGVPLEEAVEAAVRLGIAEPDPSADLRGVDLALKASIVAQTLGCPVGPGDVVVGGTVYDAAGWAPGLRGAGVALRYTARVDVAGCRAEVGLTLHGAGSRLYSLPGSLNAAVVGLEDSTIYLEGPGAGLGVTAATLLSDLVLARRAGGKPPYFPAGL</sequence>
<evidence type="ECO:0000256" key="2">
    <source>
        <dbReference type="ARBA" id="ARBA00013213"/>
    </source>
</evidence>
<evidence type="ECO:0000256" key="3">
    <source>
        <dbReference type="ARBA" id="ARBA00023002"/>
    </source>
</evidence>
<dbReference type="GO" id="GO:0009088">
    <property type="term" value="P:threonine biosynthetic process"/>
    <property type="evidence" value="ECO:0007669"/>
    <property type="project" value="UniProtKB-UniPathway"/>
</dbReference>
<dbReference type="PANTHER" id="PTHR43331:SF1">
    <property type="entry name" value="HOMOSERINE DEHYDROGENASE"/>
    <property type="match status" value="1"/>
</dbReference>
<keyword evidence="3" id="KW-0560">Oxidoreductase</keyword>
<protein>
    <recommendedName>
        <fullName evidence="2">homoserine dehydrogenase</fullName>
        <ecNumber evidence="2">1.1.1.3</ecNumber>
    </recommendedName>
</protein>
<evidence type="ECO:0000313" key="7">
    <source>
        <dbReference type="EMBL" id="GBF08404.1"/>
    </source>
</evidence>
<dbReference type="PANTHER" id="PTHR43331">
    <property type="entry name" value="HOMOSERINE DEHYDROGENASE"/>
    <property type="match status" value="1"/>
</dbReference>
<dbReference type="PROSITE" id="PS01042">
    <property type="entry name" value="HOMOSER_DHGENASE"/>
    <property type="match status" value="1"/>
</dbReference>
<feature type="binding site" evidence="5">
    <location>
        <position position="197"/>
    </location>
    <ligand>
        <name>L-homoserine</name>
        <dbReference type="ChEBI" id="CHEBI:57476"/>
    </ligand>
</feature>
<dbReference type="UniPathway" id="UPA00050">
    <property type="reaction ID" value="UER00063"/>
</dbReference>
<dbReference type="PIRSF" id="PIRSF036497">
    <property type="entry name" value="HDH_short"/>
    <property type="match status" value="1"/>
</dbReference>
<dbReference type="Proteomes" id="UP000291213">
    <property type="component" value="Unassembled WGS sequence"/>
</dbReference>
<dbReference type="Gene3D" id="3.40.50.720">
    <property type="entry name" value="NAD(P)-binding Rossmann-like Domain"/>
    <property type="match status" value="1"/>
</dbReference>
<evidence type="ECO:0000256" key="5">
    <source>
        <dbReference type="PIRSR" id="PIRSR036497-2"/>
    </source>
</evidence>
<dbReference type="InterPro" id="IPR001342">
    <property type="entry name" value="HDH_cat"/>
</dbReference>
<evidence type="ECO:0000256" key="4">
    <source>
        <dbReference type="PIRSR" id="PIRSR036497-1"/>
    </source>
</evidence>
<dbReference type="SUPFAM" id="SSF55347">
    <property type="entry name" value="Glyceraldehyde-3-phosphate dehydrogenase-like, C-terminal domain"/>
    <property type="match status" value="1"/>
</dbReference>
<dbReference type="Gene3D" id="3.30.360.10">
    <property type="entry name" value="Dihydrodipicolinate Reductase, domain 2"/>
    <property type="match status" value="1"/>
</dbReference>
<organism evidence="7 8">
    <name type="scientific">Aeropyrum pernix</name>
    <dbReference type="NCBI Taxonomy" id="56636"/>
    <lineage>
        <taxon>Archaea</taxon>
        <taxon>Thermoproteota</taxon>
        <taxon>Thermoprotei</taxon>
        <taxon>Desulfurococcales</taxon>
        <taxon>Desulfurococcaceae</taxon>
        <taxon>Aeropyrum</taxon>
    </lineage>
</organism>
<dbReference type="EC" id="1.1.1.3" evidence="2"/>
<feature type="domain" description="Homoserine dehydrogenase catalytic" evidence="6">
    <location>
        <begin position="145"/>
        <end position="318"/>
    </location>
</feature>
<dbReference type="EMBL" id="BDMD01000004">
    <property type="protein sequence ID" value="GBF08404.1"/>
    <property type="molecule type" value="Genomic_DNA"/>
</dbReference>
<gene>
    <name evidence="7" type="ORF">apy_01290</name>
</gene>
<feature type="binding site" evidence="5">
    <location>
        <position position="117"/>
    </location>
    <ligand>
        <name>NADPH</name>
        <dbReference type="ChEBI" id="CHEBI:57783"/>
    </ligand>
</feature>
<feature type="binding site" evidence="5">
    <location>
        <begin position="9"/>
        <end position="14"/>
    </location>
    <ligand>
        <name>NADP(+)</name>
        <dbReference type="ChEBI" id="CHEBI:58349"/>
    </ligand>
</feature>
<evidence type="ECO:0000256" key="1">
    <source>
        <dbReference type="ARBA" id="ARBA00006753"/>
    </source>
</evidence>
<evidence type="ECO:0000313" key="8">
    <source>
        <dbReference type="Proteomes" id="UP000291213"/>
    </source>
</evidence>
<comment type="caution">
    <text evidence="7">The sequence shown here is derived from an EMBL/GenBank/DDBJ whole genome shotgun (WGS) entry which is preliminary data.</text>
</comment>
<accession>A0A401H7L7</accession>
<dbReference type="AlphaFoldDB" id="A0A401H7L7"/>
<name>A0A401H7L7_AERPX</name>
<proteinExistence type="inferred from homology"/>
<keyword evidence="5" id="KW-0521">NADP</keyword>
<dbReference type="InterPro" id="IPR036291">
    <property type="entry name" value="NAD(P)-bd_dom_sf"/>
</dbReference>
<comment type="similarity">
    <text evidence="1">Belongs to the homoserine dehydrogenase family.</text>
</comment>
<evidence type="ECO:0000259" key="6">
    <source>
        <dbReference type="Pfam" id="PF00742"/>
    </source>
</evidence>
<dbReference type="GO" id="GO:0004412">
    <property type="term" value="F:homoserine dehydrogenase activity"/>
    <property type="evidence" value="ECO:0007669"/>
    <property type="project" value="UniProtKB-EC"/>
</dbReference>
<dbReference type="InterPro" id="IPR019811">
    <property type="entry name" value="HDH_CS"/>
</dbReference>
<dbReference type="SUPFAM" id="SSF51735">
    <property type="entry name" value="NAD(P)-binding Rossmann-fold domains"/>
    <property type="match status" value="1"/>
</dbReference>
<feature type="active site" description="Proton donor" evidence="4">
    <location>
        <position position="212"/>
    </location>
</feature>
<reference evidence="7 8" key="1">
    <citation type="submission" date="2017-02" db="EMBL/GenBank/DDBJ databases">
        <title>isolation and characterization of a novel temperate virus Aeropyrum globular virus 1 infecting hyperthermophilic archaeon Aeropyrum.</title>
        <authorList>
            <person name="Yumiya M."/>
            <person name="Yoshida T."/>
            <person name="Sako Y."/>
        </authorList>
    </citation>
    <scope>NUCLEOTIDE SEQUENCE [LARGE SCALE GENOMIC DNA]</scope>
    <source>
        <strain evidence="7 8">YK1-12-2013</strain>
    </source>
</reference>
<dbReference type="Pfam" id="PF00742">
    <property type="entry name" value="Homoserine_dh"/>
    <property type="match status" value="1"/>
</dbReference>
<dbReference type="UniPathway" id="UPA00051">
    <property type="reaction ID" value="UER00465"/>
</dbReference>